<name>A0ABP5G7P9_9MICC</name>
<evidence type="ECO:0000313" key="1">
    <source>
        <dbReference type="EMBL" id="GAA2041643.1"/>
    </source>
</evidence>
<sequence>MGVQPVVAESGVAAEEKLRQLKGLIDPVTALQDLATLFRADPADWSLKDSAAEFLRTQHGATGAEGFENTVAELVAGGITTLGQLAMLGAIAQFKPLLVGTADSVAQQMLDLVEQGATDGFMIMGTVVPESFTDFAPVIRLHEEAAPKI</sequence>
<protein>
    <submittedName>
        <fullName evidence="1">Uncharacterized protein</fullName>
    </submittedName>
</protein>
<gene>
    <name evidence="1" type="ORF">GCM10009720_22720</name>
</gene>
<accession>A0ABP5G7P9</accession>
<comment type="caution">
    <text evidence="1">The sequence shown here is derived from an EMBL/GenBank/DDBJ whole genome shotgun (WGS) entry which is preliminary data.</text>
</comment>
<dbReference type="Proteomes" id="UP001501461">
    <property type="component" value="Unassembled WGS sequence"/>
</dbReference>
<dbReference type="SUPFAM" id="SSF51679">
    <property type="entry name" value="Bacterial luciferase-like"/>
    <property type="match status" value="1"/>
</dbReference>
<dbReference type="InterPro" id="IPR036661">
    <property type="entry name" value="Luciferase-like_sf"/>
</dbReference>
<organism evidence="1 2">
    <name type="scientific">Yaniella flava</name>
    <dbReference type="NCBI Taxonomy" id="287930"/>
    <lineage>
        <taxon>Bacteria</taxon>
        <taxon>Bacillati</taxon>
        <taxon>Actinomycetota</taxon>
        <taxon>Actinomycetes</taxon>
        <taxon>Micrococcales</taxon>
        <taxon>Micrococcaceae</taxon>
        <taxon>Yaniella</taxon>
    </lineage>
</organism>
<keyword evidence="2" id="KW-1185">Reference proteome</keyword>
<dbReference type="EMBL" id="BAAAMN010000048">
    <property type="protein sequence ID" value="GAA2041643.1"/>
    <property type="molecule type" value="Genomic_DNA"/>
</dbReference>
<dbReference type="Gene3D" id="3.20.20.30">
    <property type="entry name" value="Luciferase-like domain"/>
    <property type="match status" value="1"/>
</dbReference>
<reference evidence="2" key="1">
    <citation type="journal article" date="2019" name="Int. J. Syst. Evol. Microbiol.">
        <title>The Global Catalogue of Microorganisms (GCM) 10K type strain sequencing project: providing services to taxonomists for standard genome sequencing and annotation.</title>
        <authorList>
            <consortium name="The Broad Institute Genomics Platform"/>
            <consortium name="The Broad Institute Genome Sequencing Center for Infectious Disease"/>
            <person name="Wu L."/>
            <person name="Ma J."/>
        </authorList>
    </citation>
    <scope>NUCLEOTIDE SEQUENCE [LARGE SCALE GENOMIC DNA]</scope>
    <source>
        <strain evidence="2">JCM 13595</strain>
    </source>
</reference>
<proteinExistence type="predicted"/>
<evidence type="ECO:0000313" key="2">
    <source>
        <dbReference type="Proteomes" id="UP001501461"/>
    </source>
</evidence>